<proteinExistence type="predicted"/>
<dbReference type="EMBL" id="CM043806">
    <property type="protein sequence ID" value="KAI4812694.1"/>
    <property type="molecule type" value="Genomic_DNA"/>
</dbReference>
<evidence type="ECO:0000313" key="2">
    <source>
        <dbReference type="Proteomes" id="UP001057452"/>
    </source>
</evidence>
<gene>
    <name evidence="1" type="ORF">KUCAC02_024062</name>
</gene>
<protein>
    <submittedName>
        <fullName evidence="1">Uncharacterized protein</fullName>
    </submittedName>
</protein>
<accession>A0ACB9WGP6</accession>
<name>A0ACB9WGP6_CHAAC</name>
<keyword evidence="2" id="KW-1185">Reference proteome</keyword>
<evidence type="ECO:0000313" key="1">
    <source>
        <dbReference type="EMBL" id="KAI4812694.1"/>
    </source>
</evidence>
<dbReference type="Proteomes" id="UP001057452">
    <property type="component" value="Chromosome 22"/>
</dbReference>
<comment type="caution">
    <text evidence="1">The sequence shown here is derived from an EMBL/GenBank/DDBJ whole genome shotgun (WGS) entry which is preliminary data.</text>
</comment>
<sequence>MKTLLKLQKDLQEVIDLTTDLLTSQPAESTSTTNSSVTVPVKQRWKVGDNCLAVWNRDGQTYEAEIEEIDRENGTAAVTFAGYGNAEVIPLQNLKPSEDGKRNADDGKSKSKKEQIADQREYKKKKAQKKVLRMKELETEREEQSQSGRISTTKPTQRTRKDRSREAYLHLQKASLERWELEHVVLQTSQ</sequence>
<organism evidence="1 2">
    <name type="scientific">Chaenocephalus aceratus</name>
    <name type="common">Blackfin icefish</name>
    <name type="synonym">Chaenichthys aceratus</name>
    <dbReference type="NCBI Taxonomy" id="36190"/>
    <lineage>
        <taxon>Eukaryota</taxon>
        <taxon>Metazoa</taxon>
        <taxon>Chordata</taxon>
        <taxon>Craniata</taxon>
        <taxon>Vertebrata</taxon>
        <taxon>Euteleostomi</taxon>
        <taxon>Actinopterygii</taxon>
        <taxon>Neopterygii</taxon>
        <taxon>Teleostei</taxon>
        <taxon>Neoteleostei</taxon>
        <taxon>Acanthomorphata</taxon>
        <taxon>Eupercaria</taxon>
        <taxon>Perciformes</taxon>
        <taxon>Notothenioidei</taxon>
        <taxon>Channichthyidae</taxon>
        <taxon>Chaenocephalus</taxon>
    </lineage>
</organism>
<reference evidence="1" key="1">
    <citation type="submission" date="2022-05" db="EMBL/GenBank/DDBJ databases">
        <title>Chromosome-level genome of Chaenocephalus aceratus.</title>
        <authorList>
            <person name="Park H."/>
        </authorList>
    </citation>
    <scope>NUCLEOTIDE SEQUENCE</scope>
    <source>
        <strain evidence="1">KU_202001</strain>
    </source>
</reference>